<feature type="transmembrane region" description="Helical" evidence="7">
    <location>
        <begin position="616"/>
        <end position="649"/>
    </location>
</feature>
<dbReference type="Proteomes" id="UP000193411">
    <property type="component" value="Unassembled WGS sequence"/>
</dbReference>
<keyword evidence="5" id="KW-0675">Receptor</keyword>
<keyword evidence="2 7" id="KW-0812">Transmembrane</keyword>
<sequence>MQTVAVGAREVLDASLDDVNQWARSTGSNHSFSLQVIDTEGRLSTGVKSVFDAARGNAVGVIGEYSSSITIPMALAGNNFPLWQCSGSATSPDLSNKTTFPWFFRALPADSAQGVMMAKFVKLMQWKNVAILFASDAYGTGIMSTFSAESQRLNINIATSQSFTSGDETSYSLALEAVQNAGTRVVMFMGTYPDYIPMARQARKRGMINDDWVYIGSEGVGSIVEELKKPEYSATDRENVNGLLFTFPLERGPAAKDFINNVYRRRFPQRSDVQSYALFYAECLATMARGLVRLAGSIGETAVVERRYPSTINLQSLLTSYTGITGAVNYDQNGDRVSDFAVMNVFNMQVQQAWTLPVSSEQVVSVTAPRFFSGTSKVPSDVPAFMLGYVTYASIGGILLLGLLGIVAFGIVATIVFLYIKRNTVAVKNMSLVFLVIISFGLLFVVGAQSLWLDVPTAMTCNLQAVLLLVGLELVLASVAAKAYRIFVIFDNRTLRKLDSMSNARLIMGCMVIVSVQGALLLGWIMMSPLQPVLVASTSAISYECRSPNATVEMVFKTSSLIYNGILLIVLSVLAYKTRKAYSAFRESVFISYSVQNIFLCGVVVAPFLYLSRKDFALAAFFIKFSAVLYCVCFSFGCLVGRIAMALILANKNDVGVKMSMEGGSSSDGTTSAEHVPGKASTLHGKYPVKISNRLFETWHTQRLTLFALEGFLGLTRLANQTEQGKLFRLRSLQFDPAPSSYPLCIEIRADSASYLIQFSKEEDKSKWVRALSVHCLVMSKSSANRSTSGNQTGQMGGMSYTMSQTAGGARSGVGAAWQQSMVQHK</sequence>
<keyword evidence="3 7" id="KW-1133">Transmembrane helix</keyword>
<evidence type="ECO:0000256" key="5">
    <source>
        <dbReference type="ARBA" id="ARBA00023170"/>
    </source>
</evidence>
<comment type="subcellular location">
    <subcellularLocation>
        <location evidence="1">Membrane</location>
        <topology evidence="1">Multi-pass membrane protein</topology>
    </subcellularLocation>
</comment>
<feature type="transmembrane region" description="Helical" evidence="7">
    <location>
        <begin position="465"/>
        <end position="485"/>
    </location>
</feature>
<gene>
    <name evidence="9" type="ORF">BCR44DRAFT_132593</name>
</gene>
<feature type="transmembrane region" description="Helical" evidence="7">
    <location>
        <begin position="389"/>
        <end position="420"/>
    </location>
</feature>
<dbReference type="InterPro" id="IPR000337">
    <property type="entry name" value="GPCR_3"/>
</dbReference>
<keyword evidence="10" id="KW-1185">Reference proteome</keyword>
<dbReference type="GO" id="GO:0004930">
    <property type="term" value="F:G protein-coupled receptor activity"/>
    <property type="evidence" value="ECO:0007669"/>
    <property type="project" value="InterPro"/>
</dbReference>
<dbReference type="PROSITE" id="PS50259">
    <property type="entry name" value="G_PROTEIN_RECEP_F3_4"/>
    <property type="match status" value="1"/>
</dbReference>
<reference evidence="9 10" key="1">
    <citation type="submission" date="2016-07" db="EMBL/GenBank/DDBJ databases">
        <title>Pervasive Adenine N6-methylation of Active Genes in Fungi.</title>
        <authorList>
            <consortium name="DOE Joint Genome Institute"/>
            <person name="Mondo S.J."/>
            <person name="Dannebaum R.O."/>
            <person name="Kuo R.C."/>
            <person name="Labutti K."/>
            <person name="Haridas S."/>
            <person name="Kuo A."/>
            <person name="Salamov A."/>
            <person name="Ahrendt S.R."/>
            <person name="Lipzen A."/>
            <person name="Sullivan W."/>
            <person name="Andreopoulos W.B."/>
            <person name="Clum A."/>
            <person name="Lindquist E."/>
            <person name="Daum C."/>
            <person name="Ramamoorthy G.K."/>
            <person name="Gryganskyi A."/>
            <person name="Culley D."/>
            <person name="Magnuson J.K."/>
            <person name="James T.Y."/>
            <person name="O'Malley M.A."/>
            <person name="Stajich J.E."/>
            <person name="Spatafora J.W."/>
            <person name="Visel A."/>
            <person name="Grigoriev I.V."/>
        </authorList>
    </citation>
    <scope>NUCLEOTIDE SEQUENCE [LARGE SCALE GENOMIC DNA]</scope>
    <source>
        <strain evidence="9 10">PL171</strain>
    </source>
</reference>
<name>A0A1Y2H419_9FUNG</name>
<dbReference type="EMBL" id="MCFL01000245">
    <property type="protein sequence ID" value="ORZ29299.1"/>
    <property type="molecule type" value="Genomic_DNA"/>
</dbReference>
<keyword evidence="4 7" id="KW-0472">Membrane</keyword>
<organism evidence="9 10">
    <name type="scientific">Catenaria anguillulae PL171</name>
    <dbReference type="NCBI Taxonomy" id="765915"/>
    <lineage>
        <taxon>Eukaryota</taxon>
        <taxon>Fungi</taxon>
        <taxon>Fungi incertae sedis</taxon>
        <taxon>Blastocladiomycota</taxon>
        <taxon>Blastocladiomycetes</taxon>
        <taxon>Blastocladiales</taxon>
        <taxon>Catenariaceae</taxon>
        <taxon>Catenaria</taxon>
    </lineage>
</organism>
<feature type="transmembrane region" description="Helical" evidence="7">
    <location>
        <begin position="506"/>
        <end position="527"/>
    </location>
</feature>
<dbReference type="InterPro" id="IPR050726">
    <property type="entry name" value="mGluR"/>
</dbReference>
<dbReference type="InterPro" id="IPR001828">
    <property type="entry name" value="ANF_lig-bd_rcpt"/>
</dbReference>
<comment type="caution">
    <text evidence="9">The sequence shown here is derived from an EMBL/GenBank/DDBJ whole genome shotgun (WGS) entry which is preliminary data.</text>
</comment>
<evidence type="ECO:0000313" key="9">
    <source>
        <dbReference type="EMBL" id="ORZ29299.1"/>
    </source>
</evidence>
<feature type="transmembrane region" description="Helical" evidence="7">
    <location>
        <begin position="590"/>
        <end position="610"/>
    </location>
</feature>
<evidence type="ECO:0000256" key="7">
    <source>
        <dbReference type="SAM" id="Phobius"/>
    </source>
</evidence>
<dbReference type="CDD" id="cd00821">
    <property type="entry name" value="PH"/>
    <property type="match status" value="1"/>
</dbReference>
<evidence type="ECO:0000256" key="6">
    <source>
        <dbReference type="ARBA" id="ARBA00023180"/>
    </source>
</evidence>
<feature type="transmembrane region" description="Helical" evidence="7">
    <location>
        <begin position="432"/>
        <end position="453"/>
    </location>
</feature>
<dbReference type="PANTHER" id="PTHR24060">
    <property type="entry name" value="METABOTROPIC GLUTAMATE RECEPTOR"/>
    <property type="match status" value="1"/>
</dbReference>
<dbReference type="InterPro" id="IPR017978">
    <property type="entry name" value="GPCR_3_C"/>
</dbReference>
<dbReference type="InterPro" id="IPR028082">
    <property type="entry name" value="Peripla_BP_I"/>
</dbReference>
<feature type="domain" description="G-protein coupled receptors family 3 profile" evidence="8">
    <location>
        <begin position="396"/>
        <end position="639"/>
    </location>
</feature>
<dbReference type="GO" id="GO:0016020">
    <property type="term" value="C:membrane"/>
    <property type="evidence" value="ECO:0007669"/>
    <property type="project" value="UniProtKB-SubCell"/>
</dbReference>
<dbReference type="Gene3D" id="3.40.50.2300">
    <property type="match status" value="2"/>
</dbReference>
<evidence type="ECO:0000259" key="8">
    <source>
        <dbReference type="PROSITE" id="PS50259"/>
    </source>
</evidence>
<dbReference type="STRING" id="765915.A0A1Y2H419"/>
<dbReference type="PRINTS" id="PR00248">
    <property type="entry name" value="GPCRMGR"/>
</dbReference>
<dbReference type="Pfam" id="PF01094">
    <property type="entry name" value="ANF_receptor"/>
    <property type="match status" value="1"/>
</dbReference>
<evidence type="ECO:0000256" key="3">
    <source>
        <dbReference type="ARBA" id="ARBA00022989"/>
    </source>
</evidence>
<evidence type="ECO:0000256" key="2">
    <source>
        <dbReference type="ARBA" id="ARBA00022692"/>
    </source>
</evidence>
<evidence type="ECO:0000256" key="4">
    <source>
        <dbReference type="ARBA" id="ARBA00023136"/>
    </source>
</evidence>
<dbReference type="SUPFAM" id="SSF53822">
    <property type="entry name" value="Periplasmic binding protein-like I"/>
    <property type="match status" value="1"/>
</dbReference>
<feature type="transmembrane region" description="Helical" evidence="7">
    <location>
        <begin position="561"/>
        <end position="578"/>
    </location>
</feature>
<protein>
    <submittedName>
        <fullName evidence="9">Periplasmic binding protein-like I</fullName>
    </submittedName>
</protein>
<evidence type="ECO:0000313" key="10">
    <source>
        <dbReference type="Proteomes" id="UP000193411"/>
    </source>
</evidence>
<dbReference type="OrthoDB" id="5597995at2759"/>
<keyword evidence="6" id="KW-0325">Glycoprotein</keyword>
<dbReference type="AlphaFoldDB" id="A0A1Y2H419"/>
<proteinExistence type="predicted"/>
<accession>A0A1Y2H419</accession>
<evidence type="ECO:0000256" key="1">
    <source>
        <dbReference type="ARBA" id="ARBA00004141"/>
    </source>
</evidence>
<dbReference type="Pfam" id="PF00003">
    <property type="entry name" value="7tm_3"/>
    <property type="match status" value="1"/>
</dbReference>